<evidence type="ECO:0000256" key="5">
    <source>
        <dbReference type="ARBA" id="ARBA00022723"/>
    </source>
</evidence>
<reference evidence="14" key="3">
    <citation type="submission" date="2025-09" db="UniProtKB">
        <authorList>
            <consortium name="Ensembl"/>
        </authorList>
    </citation>
    <scope>IDENTIFICATION</scope>
</reference>
<gene>
    <name evidence="14" type="primary">polr1h</name>
</gene>
<comment type="similarity">
    <text evidence="2">Belongs to the archaeal RpoM/eukaryotic RPA12/RPB9/RPC11 RNA polymerase family.</text>
</comment>
<dbReference type="Gene3D" id="2.20.25.10">
    <property type="match status" value="1"/>
</dbReference>
<dbReference type="SUPFAM" id="SSF57783">
    <property type="entry name" value="Zinc beta-ribbon"/>
    <property type="match status" value="1"/>
</dbReference>
<dbReference type="GO" id="GO:0005736">
    <property type="term" value="C:RNA polymerase I complex"/>
    <property type="evidence" value="ECO:0007669"/>
    <property type="project" value="TreeGrafter"/>
</dbReference>
<reference evidence="14" key="2">
    <citation type="submission" date="2025-08" db="UniProtKB">
        <authorList>
            <consortium name="Ensembl"/>
        </authorList>
    </citation>
    <scope>IDENTIFICATION</scope>
</reference>
<dbReference type="InterPro" id="IPR034004">
    <property type="entry name" value="Zn_ribbon_RPA12_C"/>
</dbReference>
<name>A0AAY5E7W6_ELEEL</name>
<dbReference type="PROSITE" id="PS01030">
    <property type="entry name" value="RNA_POL_M_15KD"/>
    <property type="match status" value="1"/>
</dbReference>
<evidence type="ECO:0000256" key="10">
    <source>
        <dbReference type="ARBA" id="ARBA00031781"/>
    </source>
</evidence>
<evidence type="ECO:0000313" key="14">
    <source>
        <dbReference type="Ensembl" id="ENSEEEP00000052946.1"/>
    </source>
</evidence>
<dbReference type="PANTHER" id="PTHR11239">
    <property type="entry name" value="DNA-DIRECTED RNA POLYMERASE"/>
    <property type="match status" value="1"/>
</dbReference>
<dbReference type="Ensembl" id="ENSEEET00000056992.1">
    <property type="protein sequence ID" value="ENSEEEP00000052946.1"/>
    <property type="gene ID" value="ENSEEEG00000018697.2"/>
</dbReference>
<dbReference type="AlphaFoldDB" id="A0AAY5E7W6"/>
<dbReference type="Pfam" id="PF01096">
    <property type="entry name" value="Zn_ribbon_TFIIS"/>
    <property type="match status" value="1"/>
</dbReference>
<dbReference type="GO" id="GO:0008270">
    <property type="term" value="F:zinc ion binding"/>
    <property type="evidence" value="ECO:0007669"/>
    <property type="project" value="UniProtKB-KW"/>
</dbReference>
<evidence type="ECO:0000256" key="9">
    <source>
        <dbReference type="ARBA" id="ARBA00023242"/>
    </source>
</evidence>
<dbReference type="GO" id="GO:0006363">
    <property type="term" value="P:termination of RNA polymerase I transcription"/>
    <property type="evidence" value="ECO:0007669"/>
    <property type="project" value="TreeGrafter"/>
</dbReference>
<dbReference type="PANTHER" id="PTHR11239:SF14">
    <property type="entry name" value="DNA-DIRECTED RNA POLYMERASE I SUBUNIT RPA12"/>
    <property type="match status" value="1"/>
</dbReference>
<evidence type="ECO:0000259" key="13">
    <source>
        <dbReference type="PROSITE" id="PS51133"/>
    </source>
</evidence>
<keyword evidence="7" id="KW-0862">Zinc</keyword>
<evidence type="ECO:0000256" key="12">
    <source>
        <dbReference type="PROSITE-ProRule" id="PRU00472"/>
    </source>
</evidence>
<proteinExistence type="inferred from homology"/>
<dbReference type="PROSITE" id="PS00466">
    <property type="entry name" value="ZF_TFIIS_1"/>
    <property type="match status" value="1"/>
</dbReference>
<comment type="subcellular location">
    <subcellularLocation>
        <location evidence="1">Nucleus</location>
        <location evidence="1">Nucleolus</location>
    </subcellularLocation>
</comment>
<keyword evidence="6 12" id="KW-0863">Zinc-finger</keyword>
<reference evidence="14 15" key="1">
    <citation type="submission" date="2020-05" db="EMBL/GenBank/DDBJ databases">
        <title>Electrophorus electricus (electric eel) genome, fEleEle1, primary haplotype.</title>
        <authorList>
            <person name="Myers G."/>
            <person name="Meyer A."/>
            <person name="Fedrigo O."/>
            <person name="Formenti G."/>
            <person name="Rhie A."/>
            <person name="Tracey A."/>
            <person name="Sims Y."/>
            <person name="Jarvis E.D."/>
        </authorList>
    </citation>
    <scope>NUCLEOTIDE SEQUENCE [LARGE SCALE GENOMIC DNA]</scope>
</reference>
<comment type="function">
    <text evidence="11">Core component of RNA polymerase I (Pol I), a DNA-dependent RNA polymerase which synthesizes ribosomal RNA precursors using the four ribonucleoside triphosphates as substrates. Can mediate Pol I proofreading of the nascent RNA transcript. Anchors into the Pol I active site to monitor transcription fidelity and cleave mis-incorporated 5'-ribonucleotides.</text>
</comment>
<evidence type="ECO:0000256" key="7">
    <source>
        <dbReference type="ARBA" id="ARBA00022833"/>
    </source>
</evidence>
<dbReference type="InterPro" id="IPR012164">
    <property type="entry name" value="Rpa12/Rpb9/Rpc10/TFS"/>
</dbReference>
<feature type="domain" description="TFIIS-type" evidence="13">
    <location>
        <begin position="138"/>
        <end position="178"/>
    </location>
</feature>
<evidence type="ECO:0000256" key="3">
    <source>
        <dbReference type="ARBA" id="ARBA00018784"/>
    </source>
</evidence>
<dbReference type="Proteomes" id="UP000314983">
    <property type="component" value="Chromosome 8"/>
</dbReference>
<accession>A0AAY5E7W6</accession>
<sequence>MSCFKSDINFCPECGNILPVPLLKDDITCPRCSFKISVRGKISFYTNLNRCKCLASPMENIHCTWLFRLSMILSSVCGIRGRLYRSECMDGLFIVLTCILCLEFAGQVITSSVVFNPLDESSSAVESKKDSELSGPVVDRRCSRCNKEGMVYHTRQMRSADEGQTVFFTCIHCRYQEKEDS</sequence>
<dbReference type="GO" id="GO:0003899">
    <property type="term" value="F:DNA-directed RNA polymerase activity"/>
    <property type="evidence" value="ECO:0007669"/>
    <property type="project" value="InterPro"/>
</dbReference>
<keyword evidence="15" id="KW-1185">Reference proteome</keyword>
<evidence type="ECO:0000256" key="2">
    <source>
        <dbReference type="ARBA" id="ARBA00008925"/>
    </source>
</evidence>
<dbReference type="GO" id="GO:0005654">
    <property type="term" value="C:nucleoplasm"/>
    <property type="evidence" value="ECO:0007669"/>
    <property type="project" value="UniProtKB-ARBA"/>
</dbReference>
<dbReference type="SMART" id="SM00440">
    <property type="entry name" value="ZnF_C2C2"/>
    <property type="match status" value="1"/>
</dbReference>
<dbReference type="InterPro" id="IPR001222">
    <property type="entry name" value="Znf_TFIIS"/>
</dbReference>
<evidence type="ECO:0000256" key="8">
    <source>
        <dbReference type="ARBA" id="ARBA00023163"/>
    </source>
</evidence>
<evidence type="ECO:0000313" key="15">
    <source>
        <dbReference type="Proteomes" id="UP000314983"/>
    </source>
</evidence>
<evidence type="ECO:0000256" key="4">
    <source>
        <dbReference type="ARBA" id="ARBA00022478"/>
    </source>
</evidence>
<evidence type="ECO:0000256" key="11">
    <source>
        <dbReference type="ARBA" id="ARBA00044497"/>
    </source>
</evidence>
<dbReference type="PROSITE" id="PS51133">
    <property type="entry name" value="ZF_TFIIS_2"/>
    <property type="match status" value="1"/>
</dbReference>
<protein>
    <recommendedName>
        <fullName evidence="3">DNA-directed RNA polymerase I subunit RPA12</fullName>
    </recommendedName>
    <alternativeName>
        <fullName evidence="10">DNA-directed RNA polymerase I subunit H</fullName>
    </alternativeName>
</protein>
<keyword evidence="8" id="KW-0804">Transcription</keyword>
<dbReference type="FunFam" id="2.20.25.10:FF:000020">
    <property type="entry name" value="DNA-directed RNA polymerase subunit"/>
    <property type="match status" value="1"/>
</dbReference>
<dbReference type="GO" id="GO:0003676">
    <property type="term" value="F:nucleic acid binding"/>
    <property type="evidence" value="ECO:0007669"/>
    <property type="project" value="InterPro"/>
</dbReference>
<dbReference type="InterPro" id="IPR019761">
    <property type="entry name" value="DNA-dir_RNA_pol-M_15_CS"/>
</dbReference>
<keyword evidence="9" id="KW-0539">Nucleus</keyword>
<dbReference type="GeneTree" id="ENSGT00390000008126"/>
<keyword evidence="5" id="KW-0479">Metal-binding</keyword>
<organism evidence="14 15">
    <name type="scientific">Electrophorus electricus</name>
    <name type="common">Electric eel</name>
    <name type="synonym">Gymnotus electricus</name>
    <dbReference type="NCBI Taxonomy" id="8005"/>
    <lineage>
        <taxon>Eukaryota</taxon>
        <taxon>Metazoa</taxon>
        <taxon>Chordata</taxon>
        <taxon>Craniata</taxon>
        <taxon>Vertebrata</taxon>
        <taxon>Euteleostomi</taxon>
        <taxon>Actinopterygii</taxon>
        <taxon>Neopterygii</taxon>
        <taxon>Teleostei</taxon>
        <taxon>Ostariophysi</taxon>
        <taxon>Gymnotiformes</taxon>
        <taxon>Gymnotoidei</taxon>
        <taxon>Gymnotidae</taxon>
        <taxon>Electrophorus</taxon>
    </lineage>
</organism>
<evidence type="ECO:0000256" key="6">
    <source>
        <dbReference type="ARBA" id="ARBA00022771"/>
    </source>
</evidence>
<dbReference type="CDD" id="cd10507">
    <property type="entry name" value="Zn-ribbon_RPA12"/>
    <property type="match status" value="1"/>
</dbReference>
<keyword evidence="4" id="KW-0240">DNA-directed RNA polymerase</keyword>
<evidence type="ECO:0000256" key="1">
    <source>
        <dbReference type="ARBA" id="ARBA00004604"/>
    </source>
</evidence>